<name>A0A164S9G9_9CRUS</name>
<organism evidence="1 2">
    <name type="scientific">Daphnia magna</name>
    <dbReference type="NCBI Taxonomy" id="35525"/>
    <lineage>
        <taxon>Eukaryota</taxon>
        <taxon>Metazoa</taxon>
        <taxon>Ecdysozoa</taxon>
        <taxon>Arthropoda</taxon>
        <taxon>Crustacea</taxon>
        <taxon>Branchiopoda</taxon>
        <taxon>Diplostraca</taxon>
        <taxon>Cladocera</taxon>
        <taxon>Anomopoda</taxon>
        <taxon>Daphniidae</taxon>
        <taxon>Daphnia</taxon>
    </lineage>
</organism>
<evidence type="ECO:0000313" key="2">
    <source>
        <dbReference type="Proteomes" id="UP000076858"/>
    </source>
</evidence>
<reference evidence="1 2" key="1">
    <citation type="submission" date="2016-03" db="EMBL/GenBank/DDBJ databases">
        <title>EvidentialGene: Evidence-directed Construction of Genes on Genomes.</title>
        <authorList>
            <person name="Gilbert D.G."/>
            <person name="Choi J.-H."/>
            <person name="Mockaitis K."/>
            <person name="Colbourne J."/>
            <person name="Pfrender M."/>
        </authorList>
    </citation>
    <scope>NUCLEOTIDE SEQUENCE [LARGE SCALE GENOMIC DNA]</scope>
    <source>
        <strain evidence="1 2">Xinb3</strain>
        <tissue evidence="1">Complete organism</tissue>
    </source>
</reference>
<sequence length="79" mass="8348">MAECCCCCCRVSLSGDNGEEAEDRPPACGLLLTLPAGDTKDPWPARVGDVDREPADLCIDCGCPLNGFSSSMNSRSCVY</sequence>
<dbReference type="AlphaFoldDB" id="A0A164S9G9"/>
<evidence type="ECO:0000313" key="1">
    <source>
        <dbReference type="EMBL" id="KZS09388.1"/>
    </source>
</evidence>
<gene>
    <name evidence="1" type="ORF">APZ42_026518</name>
</gene>
<proteinExistence type="predicted"/>
<dbReference type="EMBL" id="LRGB01002076">
    <property type="protein sequence ID" value="KZS09388.1"/>
    <property type="molecule type" value="Genomic_DNA"/>
</dbReference>
<protein>
    <submittedName>
        <fullName evidence="1">Uncharacterized protein</fullName>
    </submittedName>
</protein>
<comment type="caution">
    <text evidence="1">The sequence shown here is derived from an EMBL/GenBank/DDBJ whole genome shotgun (WGS) entry which is preliminary data.</text>
</comment>
<accession>A0A164S9G9</accession>
<dbReference type="Proteomes" id="UP000076858">
    <property type="component" value="Unassembled WGS sequence"/>
</dbReference>
<keyword evidence="2" id="KW-1185">Reference proteome</keyword>